<feature type="compositionally biased region" description="Basic and acidic residues" evidence="1">
    <location>
        <begin position="41"/>
        <end position="66"/>
    </location>
</feature>
<protein>
    <submittedName>
        <fullName evidence="2">Uncharacterized protein</fullName>
    </submittedName>
</protein>
<evidence type="ECO:0000256" key="1">
    <source>
        <dbReference type="SAM" id="MobiDB-lite"/>
    </source>
</evidence>
<sequence>MDLTKMKAPKGQENLKDALGNFVYQQPDESLESKLAPSALSKKELREQKKEAEKNAPKPKELKGEKGLGAYWRGELRCIDSTSRKEIRGVLGTGNGENAEG</sequence>
<evidence type="ECO:0000313" key="2">
    <source>
        <dbReference type="EMBL" id="CZR61275.1"/>
    </source>
</evidence>
<evidence type="ECO:0000313" key="3">
    <source>
        <dbReference type="Proteomes" id="UP000184330"/>
    </source>
</evidence>
<organism evidence="2 3">
    <name type="scientific">Phialocephala subalpina</name>
    <dbReference type="NCBI Taxonomy" id="576137"/>
    <lineage>
        <taxon>Eukaryota</taxon>
        <taxon>Fungi</taxon>
        <taxon>Dikarya</taxon>
        <taxon>Ascomycota</taxon>
        <taxon>Pezizomycotina</taxon>
        <taxon>Leotiomycetes</taxon>
        <taxon>Helotiales</taxon>
        <taxon>Mollisiaceae</taxon>
        <taxon>Phialocephala</taxon>
        <taxon>Phialocephala fortinii species complex</taxon>
    </lineage>
</organism>
<dbReference type="EMBL" id="FJOG01000018">
    <property type="protein sequence ID" value="CZR61275.1"/>
    <property type="molecule type" value="Genomic_DNA"/>
</dbReference>
<dbReference type="Proteomes" id="UP000184330">
    <property type="component" value="Unassembled WGS sequence"/>
</dbReference>
<dbReference type="AlphaFoldDB" id="A0A1L7X8C1"/>
<proteinExistence type="predicted"/>
<gene>
    <name evidence="2" type="ORF">PAC_11171</name>
</gene>
<accession>A0A1L7X8C1</accession>
<name>A0A1L7X8C1_9HELO</name>
<keyword evidence="3" id="KW-1185">Reference proteome</keyword>
<reference evidence="2 3" key="1">
    <citation type="submission" date="2016-03" db="EMBL/GenBank/DDBJ databases">
        <authorList>
            <person name="Ploux O."/>
        </authorList>
    </citation>
    <scope>NUCLEOTIDE SEQUENCE [LARGE SCALE GENOMIC DNA]</scope>
    <source>
        <strain evidence="2 3">UAMH 11012</strain>
    </source>
</reference>
<feature type="region of interest" description="Disordered" evidence="1">
    <location>
        <begin position="29"/>
        <end position="66"/>
    </location>
</feature>